<keyword evidence="14" id="KW-1185">Reference proteome</keyword>
<dbReference type="OrthoDB" id="4660693at2"/>
<evidence type="ECO:0000256" key="8">
    <source>
        <dbReference type="ARBA" id="ARBA00023098"/>
    </source>
</evidence>
<dbReference type="PANTHER" id="PTHR31650">
    <property type="entry name" value="O-ACYLTRANSFERASE (WSD1-LIKE) FAMILY PROTEIN"/>
    <property type="match status" value="1"/>
</dbReference>
<dbReference type="InterPro" id="IPR009721">
    <property type="entry name" value="O-acyltransferase_WSD1_C"/>
</dbReference>
<dbReference type="GO" id="GO:0001666">
    <property type="term" value="P:response to hypoxia"/>
    <property type="evidence" value="ECO:0007669"/>
    <property type="project" value="TreeGrafter"/>
</dbReference>
<dbReference type="UniPathway" id="UPA00282"/>
<dbReference type="Gene3D" id="3.30.559.10">
    <property type="entry name" value="Chloramphenicol acetyltransferase-like domain"/>
    <property type="match status" value="1"/>
</dbReference>
<protein>
    <recommendedName>
        <fullName evidence="4">diacylglycerol O-acyltransferase</fullName>
        <ecNumber evidence="4">2.3.1.20</ecNumber>
    </recommendedName>
</protein>
<dbReference type="SUPFAM" id="SSF52777">
    <property type="entry name" value="CoA-dependent acyltransferases"/>
    <property type="match status" value="1"/>
</dbReference>
<comment type="pathway">
    <text evidence="1">Glycerolipid metabolism; triacylglycerol biosynthesis.</text>
</comment>
<dbReference type="EMBL" id="NGFO01000046">
    <property type="protein sequence ID" value="OUC75920.1"/>
    <property type="molecule type" value="Genomic_DNA"/>
</dbReference>
<evidence type="ECO:0000313" key="13">
    <source>
        <dbReference type="EMBL" id="OUC75920.1"/>
    </source>
</evidence>
<dbReference type="InterPro" id="IPR045034">
    <property type="entry name" value="O-acyltransferase_WSD1-like"/>
</dbReference>
<evidence type="ECO:0000256" key="1">
    <source>
        <dbReference type="ARBA" id="ARBA00004771"/>
    </source>
</evidence>
<dbReference type="PANTHER" id="PTHR31650:SF1">
    <property type="entry name" value="WAX ESTER SYNTHASE_DIACYLGLYCEROL ACYLTRANSFERASE 4-RELATED"/>
    <property type="match status" value="1"/>
</dbReference>
<comment type="similarity">
    <text evidence="3">Belongs to the long-chain O-acyltransferase family.</text>
</comment>
<evidence type="ECO:0000256" key="6">
    <source>
        <dbReference type="ARBA" id="ARBA00022679"/>
    </source>
</evidence>
<keyword evidence="8" id="KW-0443">Lipid metabolism</keyword>
<dbReference type="RefSeq" id="WP_086537726.1">
    <property type="nucleotide sequence ID" value="NZ_NGFO01000046.1"/>
</dbReference>
<dbReference type="InterPro" id="IPR023213">
    <property type="entry name" value="CAT-like_dom_sf"/>
</dbReference>
<name>A0A243Q3S6_9ACTN</name>
<comment type="catalytic activity">
    <reaction evidence="10">
        <text>an acyl-CoA + a 1,2-diacyl-sn-glycerol = a triacyl-sn-glycerol + CoA</text>
        <dbReference type="Rhea" id="RHEA:10868"/>
        <dbReference type="ChEBI" id="CHEBI:17815"/>
        <dbReference type="ChEBI" id="CHEBI:57287"/>
        <dbReference type="ChEBI" id="CHEBI:58342"/>
        <dbReference type="ChEBI" id="CHEBI:64615"/>
        <dbReference type="EC" id="2.3.1.20"/>
    </reaction>
</comment>
<keyword evidence="5" id="KW-0444">Lipid biosynthesis</keyword>
<evidence type="ECO:0000259" key="12">
    <source>
        <dbReference type="Pfam" id="PF06974"/>
    </source>
</evidence>
<keyword evidence="6 13" id="KW-0808">Transferase</keyword>
<keyword evidence="7" id="KW-0319">Glycerol metabolism</keyword>
<dbReference type="Pfam" id="PF06974">
    <property type="entry name" value="WS_DGAT_C"/>
    <property type="match status" value="1"/>
</dbReference>
<organism evidence="13 14">
    <name type="scientific">Gordonia lacunae</name>
    <dbReference type="NCBI Taxonomy" id="417102"/>
    <lineage>
        <taxon>Bacteria</taxon>
        <taxon>Bacillati</taxon>
        <taxon>Actinomycetota</taxon>
        <taxon>Actinomycetes</taxon>
        <taxon>Mycobacteriales</taxon>
        <taxon>Gordoniaceae</taxon>
        <taxon>Gordonia</taxon>
    </lineage>
</organism>
<comment type="caution">
    <text evidence="13">The sequence shown here is derived from an EMBL/GenBank/DDBJ whole genome shotgun (WGS) entry which is preliminary data.</text>
</comment>
<dbReference type="AlphaFoldDB" id="A0A243Q3S6"/>
<dbReference type="Pfam" id="PF03007">
    <property type="entry name" value="WS_DGAT_cat"/>
    <property type="match status" value="1"/>
</dbReference>
<proteinExistence type="inferred from homology"/>
<dbReference type="GO" id="GO:0051701">
    <property type="term" value="P:biological process involved in interaction with host"/>
    <property type="evidence" value="ECO:0007669"/>
    <property type="project" value="TreeGrafter"/>
</dbReference>
<evidence type="ECO:0000256" key="7">
    <source>
        <dbReference type="ARBA" id="ARBA00022798"/>
    </source>
</evidence>
<dbReference type="STRING" id="417102.CA982_24445"/>
<feature type="domain" description="O-acyltransferase WSD1-like N-terminal" evidence="11">
    <location>
        <begin position="19"/>
        <end position="276"/>
    </location>
</feature>
<dbReference type="Proteomes" id="UP000194632">
    <property type="component" value="Unassembled WGS sequence"/>
</dbReference>
<sequence length="483" mass="51758">MNSAQQSGRPIGGADAERMSGPDALMLNMESASNPMHTLKVAVLDTARRGRPLDLDELTSVLPDYLGMFPRATQRLAWARGHGARPFWVRDNDFDVRQHLDERWVAAPGGRAELDEILSELAVRQLDRNRPLWGLTLVHGLADGRQAVVVRVHHAVADGLAALNTFMAATAGPGERVDRAPIDRTRIDHDDDELTHAARSESRRMIRDLPSAASALVRAFSAKRKAGDADLIPKPLTVRRTSFNARSGADRVCASGDIPLAAVQRLALATGTTVNGALHGVIAGAIRAELIARGEEPGVAVSIFGVCKDLASTRVQGNEIATAMAYLRSDLADPVERIAATGKSCAATVQCRREVGFELTDALATYTGRLGPVFRGLAANRAPLVMNNITTANMPGPRTTRWIGDTEVVDWISFALAIAPADVNLTTYSYAGKLSMGLIATPESMPDPARFLRRVADAAVEAADALERPTEETDDAAMAQEAS</sequence>
<keyword evidence="9 13" id="KW-0012">Acyltransferase</keyword>
<evidence type="ECO:0000259" key="11">
    <source>
        <dbReference type="Pfam" id="PF03007"/>
    </source>
</evidence>
<comment type="pathway">
    <text evidence="2">Lipid metabolism.</text>
</comment>
<evidence type="ECO:0000256" key="9">
    <source>
        <dbReference type="ARBA" id="ARBA00023315"/>
    </source>
</evidence>
<dbReference type="GO" id="GO:0005886">
    <property type="term" value="C:plasma membrane"/>
    <property type="evidence" value="ECO:0007669"/>
    <property type="project" value="TreeGrafter"/>
</dbReference>
<evidence type="ECO:0000256" key="10">
    <source>
        <dbReference type="ARBA" id="ARBA00048109"/>
    </source>
</evidence>
<dbReference type="GO" id="GO:0004144">
    <property type="term" value="F:diacylglycerol O-acyltransferase activity"/>
    <property type="evidence" value="ECO:0007669"/>
    <property type="project" value="UniProtKB-EC"/>
</dbReference>
<dbReference type="GO" id="GO:0071731">
    <property type="term" value="P:response to nitric oxide"/>
    <property type="evidence" value="ECO:0007669"/>
    <property type="project" value="TreeGrafter"/>
</dbReference>
<dbReference type="GO" id="GO:0006071">
    <property type="term" value="P:glycerol metabolic process"/>
    <property type="evidence" value="ECO:0007669"/>
    <property type="project" value="UniProtKB-KW"/>
</dbReference>
<gene>
    <name evidence="13" type="ORF">CA982_24445</name>
</gene>
<evidence type="ECO:0000256" key="4">
    <source>
        <dbReference type="ARBA" id="ARBA00013244"/>
    </source>
</evidence>
<evidence type="ECO:0000256" key="2">
    <source>
        <dbReference type="ARBA" id="ARBA00005189"/>
    </source>
</evidence>
<evidence type="ECO:0000256" key="3">
    <source>
        <dbReference type="ARBA" id="ARBA00009587"/>
    </source>
</evidence>
<evidence type="ECO:0000313" key="14">
    <source>
        <dbReference type="Proteomes" id="UP000194632"/>
    </source>
</evidence>
<dbReference type="GO" id="GO:0019432">
    <property type="term" value="P:triglyceride biosynthetic process"/>
    <property type="evidence" value="ECO:0007669"/>
    <property type="project" value="UniProtKB-UniPathway"/>
</dbReference>
<dbReference type="InterPro" id="IPR004255">
    <property type="entry name" value="O-acyltransferase_WSD1_N"/>
</dbReference>
<dbReference type="EC" id="2.3.1.20" evidence="4"/>
<evidence type="ECO:0000256" key="5">
    <source>
        <dbReference type="ARBA" id="ARBA00022516"/>
    </source>
</evidence>
<accession>A0A243Q3S6</accession>
<feature type="domain" description="O-acyltransferase WSD1 C-terminal" evidence="12">
    <location>
        <begin position="317"/>
        <end position="458"/>
    </location>
</feature>
<reference evidence="13 14" key="1">
    <citation type="submission" date="2017-05" db="EMBL/GenBank/DDBJ databases">
        <title>Biotechnological potential of actinobacteria isolated from South African environments.</title>
        <authorList>
            <person name="Le Roes-Hill M."/>
            <person name="Prins A."/>
            <person name="Durrell K.A."/>
        </authorList>
    </citation>
    <scope>NUCLEOTIDE SEQUENCE [LARGE SCALE GENOMIC DNA]</scope>
    <source>
        <strain evidence="13">BS2</strain>
    </source>
</reference>